<name>A0A0F8WJG8_9ZZZZ</name>
<protein>
    <submittedName>
        <fullName evidence="1">Uncharacterized protein</fullName>
    </submittedName>
</protein>
<accession>A0A0F8WJG8</accession>
<feature type="non-terminal residue" evidence="1">
    <location>
        <position position="38"/>
    </location>
</feature>
<dbReference type="AlphaFoldDB" id="A0A0F8WJG8"/>
<reference evidence="1" key="1">
    <citation type="journal article" date="2015" name="Nature">
        <title>Complex archaea that bridge the gap between prokaryotes and eukaryotes.</title>
        <authorList>
            <person name="Spang A."/>
            <person name="Saw J.H."/>
            <person name="Jorgensen S.L."/>
            <person name="Zaremba-Niedzwiedzka K."/>
            <person name="Martijn J."/>
            <person name="Lind A.E."/>
            <person name="van Eijk R."/>
            <person name="Schleper C."/>
            <person name="Guy L."/>
            <person name="Ettema T.J."/>
        </authorList>
    </citation>
    <scope>NUCLEOTIDE SEQUENCE</scope>
</reference>
<evidence type="ECO:0000313" key="1">
    <source>
        <dbReference type="EMBL" id="KKK57012.1"/>
    </source>
</evidence>
<organism evidence="1">
    <name type="scientific">marine sediment metagenome</name>
    <dbReference type="NCBI Taxonomy" id="412755"/>
    <lineage>
        <taxon>unclassified sequences</taxon>
        <taxon>metagenomes</taxon>
        <taxon>ecological metagenomes</taxon>
    </lineage>
</organism>
<sequence>MQLCTINIMNNWRKKINFILVEPVESGNIGSAARAIKT</sequence>
<dbReference type="EMBL" id="LAZR01064704">
    <property type="protein sequence ID" value="KKK57012.1"/>
    <property type="molecule type" value="Genomic_DNA"/>
</dbReference>
<gene>
    <name evidence="1" type="ORF">LCGC14_3058760</name>
</gene>
<proteinExistence type="predicted"/>
<comment type="caution">
    <text evidence="1">The sequence shown here is derived from an EMBL/GenBank/DDBJ whole genome shotgun (WGS) entry which is preliminary data.</text>
</comment>